<reference evidence="1" key="1">
    <citation type="journal article" date="2019" name="bioRxiv">
        <title>The Genome of the Zebra Mussel, Dreissena polymorpha: A Resource for Invasive Species Research.</title>
        <authorList>
            <person name="McCartney M.A."/>
            <person name="Auch B."/>
            <person name="Kono T."/>
            <person name="Mallez S."/>
            <person name="Zhang Y."/>
            <person name="Obille A."/>
            <person name="Becker A."/>
            <person name="Abrahante J.E."/>
            <person name="Garbe J."/>
            <person name="Badalamenti J.P."/>
            <person name="Herman A."/>
            <person name="Mangelson H."/>
            <person name="Liachko I."/>
            <person name="Sullivan S."/>
            <person name="Sone E.D."/>
            <person name="Koren S."/>
            <person name="Silverstein K.A.T."/>
            <person name="Beckman K.B."/>
            <person name="Gohl D.M."/>
        </authorList>
    </citation>
    <scope>NUCLEOTIDE SEQUENCE</scope>
    <source>
        <strain evidence="1">Duluth1</strain>
        <tissue evidence="1">Whole animal</tissue>
    </source>
</reference>
<dbReference type="EMBL" id="JAIWYP010000005">
    <property type="protein sequence ID" value="KAH3823027.1"/>
    <property type="molecule type" value="Genomic_DNA"/>
</dbReference>
<proteinExistence type="predicted"/>
<accession>A0A9D4JWJ5</accession>
<evidence type="ECO:0000313" key="1">
    <source>
        <dbReference type="EMBL" id="KAH3823027.1"/>
    </source>
</evidence>
<dbReference type="Proteomes" id="UP000828390">
    <property type="component" value="Unassembled WGS sequence"/>
</dbReference>
<dbReference type="AlphaFoldDB" id="A0A9D4JWJ5"/>
<sequence>MTREINDCHSAMCPKAATLKIKTLYTTLQSFQRWQHDAGKSMSATLQSIRLLNNAWKQCLPLCNFYYD</sequence>
<protein>
    <submittedName>
        <fullName evidence="1">Uncharacterized protein</fullName>
    </submittedName>
</protein>
<keyword evidence="2" id="KW-1185">Reference proteome</keyword>
<evidence type="ECO:0000313" key="2">
    <source>
        <dbReference type="Proteomes" id="UP000828390"/>
    </source>
</evidence>
<reference evidence="1" key="2">
    <citation type="submission" date="2020-11" db="EMBL/GenBank/DDBJ databases">
        <authorList>
            <person name="McCartney M.A."/>
            <person name="Auch B."/>
            <person name="Kono T."/>
            <person name="Mallez S."/>
            <person name="Becker A."/>
            <person name="Gohl D.M."/>
            <person name="Silverstein K.A.T."/>
            <person name="Koren S."/>
            <person name="Bechman K.B."/>
            <person name="Herman A."/>
            <person name="Abrahante J.E."/>
            <person name="Garbe J."/>
        </authorList>
    </citation>
    <scope>NUCLEOTIDE SEQUENCE</scope>
    <source>
        <strain evidence="1">Duluth1</strain>
        <tissue evidence="1">Whole animal</tissue>
    </source>
</reference>
<organism evidence="1 2">
    <name type="scientific">Dreissena polymorpha</name>
    <name type="common">Zebra mussel</name>
    <name type="synonym">Mytilus polymorpha</name>
    <dbReference type="NCBI Taxonomy" id="45954"/>
    <lineage>
        <taxon>Eukaryota</taxon>
        <taxon>Metazoa</taxon>
        <taxon>Spiralia</taxon>
        <taxon>Lophotrochozoa</taxon>
        <taxon>Mollusca</taxon>
        <taxon>Bivalvia</taxon>
        <taxon>Autobranchia</taxon>
        <taxon>Heteroconchia</taxon>
        <taxon>Euheterodonta</taxon>
        <taxon>Imparidentia</taxon>
        <taxon>Neoheterodontei</taxon>
        <taxon>Myida</taxon>
        <taxon>Dreissenoidea</taxon>
        <taxon>Dreissenidae</taxon>
        <taxon>Dreissena</taxon>
    </lineage>
</organism>
<comment type="caution">
    <text evidence="1">The sequence shown here is derived from an EMBL/GenBank/DDBJ whole genome shotgun (WGS) entry which is preliminary data.</text>
</comment>
<name>A0A9D4JWJ5_DREPO</name>
<gene>
    <name evidence="1" type="ORF">DPMN_124822</name>
</gene>